<dbReference type="Gene3D" id="3.40.50.300">
    <property type="entry name" value="P-loop containing nucleotide triphosphate hydrolases"/>
    <property type="match status" value="1"/>
</dbReference>
<evidence type="ECO:0000256" key="3">
    <source>
        <dbReference type="ARBA" id="ARBA00022741"/>
    </source>
</evidence>
<dbReference type="GO" id="GO:0006233">
    <property type="term" value="P:dTDP biosynthetic process"/>
    <property type="evidence" value="ECO:0007669"/>
    <property type="project" value="TreeGrafter"/>
</dbReference>
<dbReference type="InterPro" id="IPR039430">
    <property type="entry name" value="Thymidylate_kin-like_dom"/>
</dbReference>
<comment type="similarity">
    <text evidence="1">Belongs to the thymidylate kinase family.</text>
</comment>
<reference evidence="6" key="2">
    <citation type="journal article" date="2021" name="PeerJ">
        <title>Extensive microbial diversity within the chicken gut microbiome revealed by metagenomics and culture.</title>
        <authorList>
            <person name="Gilroy R."/>
            <person name="Ravi A."/>
            <person name="Getino M."/>
            <person name="Pursley I."/>
            <person name="Horton D.L."/>
            <person name="Alikhan N.F."/>
            <person name="Baker D."/>
            <person name="Gharbi K."/>
            <person name="Hall N."/>
            <person name="Watson M."/>
            <person name="Adriaenssens E.M."/>
            <person name="Foster-Nyarko E."/>
            <person name="Jarju S."/>
            <person name="Secka A."/>
            <person name="Antonio M."/>
            <person name="Oren A."/>
            <person name="Chaudhuri R.R."/>
            <person name="La Ragione R."/>
            <person name="Hildebrand F."/>
            <person name="Pallen M.J."/>
        </authorList>
    </citation>
    <scope>NUCLEOTIDE SEQUENCE</scope>
    <source>
        <strain evidence="6">ChiBcec7-5410</strain>
    </source>
</reference>
<evidence type="ECO:0000256" key="4">
    <source>
        <dbReference type="ARBA" id="ARBA00022840"/>
    </source>
</evidence>
<name>A0A9D1KQE4_9FIRM</name>
<keyword evidence="6" id="KW-0418">Kinase</keyword>
<dbReference type="GO" id="GO:0006235">
    <property type="term" value="P:dTTP biosynthetic process"/>
    <property type="evidence" value="ECO:0007669"/>
    <property type="project" value="TreeGrafter"/>
</dbReference>
<dbReference type="Pfam" id="PF02223">
    <property type="entry name" value="Thymidylate_kin"/>
    <property type="match status" value="1"/>
</dbReference>
<accession>A0A9D1KQE4</accession>
<dbReference type="EMBL" id="DVLW01000051">
    <property type="protein sequence ID" value="HIT93928.1"/>
    <property type="molecule type" value="Genomic_DNA"/>
</dbReference>
<keyword evidence="3" id="KW-0547">Nucleotide-binding</keyword>
<proteinExistence type="inferred from homology"/>
<dbReference type="GO" id="GO:0005829">
    <property type="term" value="C:cytosol"/>
    <property type="evidence" value="ECO:0007669"/>
    <property type="project" value="TreeGrafter"/>
</dbReference>
<gene>
    <name evidence="6" type="ORF">IAC43_01960</name>
</gene>
<keyword evidence="6" id="KW-0808">Transferase</keyword>
<reference evidence="6" key="1">
    <citation type="submission" date="2020-10" db="EMBL/GenBank/DDBJ databases">
        <authorList>
            <person name="Gilroy R."/>
        </authorList>
    </citation>
    <scope>NUCLEOTIDE SEQUENCE</scope>
    <source>
        <strain evidence="6">ChiBcec7-5410</strain>
    </source>
</reference>
<dbReference type="PANTHER" id="PTHR10344:SF4">
    <property type="entry name" value="UMP-CMP KINASE 2, MITOCHONDRIAL"/>
    <property type="match status" value="1"/>
</dbReference>
<dbReference type="GO" id="GO:0004798">
    <property type="term" value="F:dTMP kinase activity"/>
    <property type="evidence" value="ECO:0007669"/>
    <property type="project" value="TreeGrafter"/>
</dbReference>
<dbReference type="AlphaFoldDB" id="A0A9D1KQE4"/>
<dbReference type="Proteomes" id="UP000824160">
    <property type="component" value="Unassembled WGS sequence"/>
</dbReference>
<evidence type="ECO:0000313" key="7">
    <source>
        <dbReference type="Proteomes" id="UP000824160"/>
    </source>
</evidence>
<dbReference type="GO" id="GO:0006227">
    <property type="term" value="P:dUDP biosynthetic process"/>
    <property type="evidence" value="ECO:0007669"/>
    <property type="project" value="TreeGrafter"/>
</dbReference>
<evidence type="ECO:0000256" key="1">
    <source>
        <dbReference type="ARBA" id="ARBA00009776"/>
    </source>
</evidence>
<dbReference type="GO" id="GO:0005524">
    <property type="term" value="F:ATP binding"/>
    <property type="evidence" value="ECO:0007669"/>
    <property type="project" value="UniProtKB-KW"/>
</dbReference>
<evidence type="ECO:0000313" key="6">
    <source>
        <dbReference type="EMBL" id="HIT93928.1"/>
    </source>
</evidence>
<organism evidence="6 7">
    <name type="scientific">Candidatus Faecivivens stercoripullorum</name>
    <dbReference type="NCBI Taxonomy" id="2840805"/>
    <lineage>
        <taxon>Bacteria</taxon>
        <taxon>Bacillati</taxon>
        <taxon>Bacillota</taxon>
        <taxon>Clostridia</taxon>
        <taxon>Eubacteriales</taxon>
        <taxon>Oscillospiraceae</taxon>
        <taxon>Oscillospiraceae incertae sedis</taxon>
        <taxon>Candidatus Faecivivens</taxon>
    </lineage>
</organism>
<evidence type="ECO:0000256" key="2">
    <source>
        <dbReference type="ARBA" id="ARBA00017144"/>
    </source>
</evidence>
<keyword evidence="4" id="KW-0067">ATP-binding</keyword>
<comment type="caution">
    <text evidence="6">The sequence shown here is derived from an EMBL/GenBank/DDBJ whole genome shotgun (WGS) entry which is preliminary data.</text>
</comment>
<dbReference type="SUPFAM" id="SSF52540">
    <property type="entry name" value="P-loop containing nucleoside triphosphate hydrolases"/>
    <property type="match status" value="1"/>
</dbReference>
<sequence length="221" mass="25006">MGKLIVIDGLDGSGKSTQTDLVAKALAEQGIKVRQISFPDYKEPSSALVKMYLSGVFSENPDDVNAYAAGSFYAVDRYASYKQFWEKDYQDGALILATRYATSNAIHQMGKLPRNQWEDYLHWIEDFEYSKLGLPAPDLVIFLDMNRAVADRLLSERYAGDESKRDIHEKNMAYLQHCRETAEFAGQYWGWKKVCCDDGNAPRPVEEITGQILQLIDEAGL</sequence>
<dbReference type="InterPro" id="IPR027417">
    <property type="entry name" value="P-loop_NTPase"/>
</dbReference>
<evidence type="ECO:0000259" key="5">
    <source>
        <dbReference type="Pfam" id="PF02223"/>
    </source>
</evidence>
<dbReference type="CDD" id="cd01672">
    <property type="entry name" value="TMPK"/>
    <property type="match status" value="1"/>
</dbReference>
<dbReference type="PANTHER" id="PTHR10344">
    <property type="entry name" value="THYMIDYLATE KINASE"/>
    <property type="match status" value="1"/>
</dbReference>
<feature type="domain" description="Thymidylate kinase-like" evidence="5">
    <location>
        <begin position="7"/>
        <end position="181"/>
    </location>
</feature>
<protein>
    <recommendedName>
        <fullName evidence="2">Thymidylate kinase</fullName>
    </recommendedName>
</protein>